<dbReference type="Proteomes" id="UP001168579">
    <property type="component" value="Unassembled WGS sequence"/>
</dbReference>
<proteinExistence type="predicted"/>
<evidence type="ECO:0000313" key="4">
    <source>
        <dbReference type="Proteomes" id="UP001168579"/>
    </source>
</evidence>
<keyword evidence="1" id="KW-0732">Signal</keyword>
<accession>A0ABT8RTI6</accession>
<dbReference type="InterPro" id="IPR024311">
    <property type="entry name" value="Lipocalin-like"/>
</dbReference>
<reference evidence="3" key="2">
    <citation type="submission" date="2023-06" db="EMBL/GenBank/DDBJ databases">
        <authorList>
            <person name="Lucena T."/>
            <person name="Sun Q."/>
        </authorList>
    </citation>
    <scope>NUCLEOTIDE SEQUENCE</scope>
    <source>
        <strain evidence="3">CECT 8869</strain>
    </source>
</reference>
<gene>
    <name evidence="3" type="ORF">Q2T41_16395</name>
</gene>
<comment type="caution">
    <text evidence="3">The sequence shown here is derived from an EMBL/GenBank/DDBJ whole genome shotgun (WGS) entry which is preliminary data.</text>
</comment>
<dbReference type="PROSITE" id="PS51257">
    <property type="entry name" value="PROKAR_LIPOPROTEIN"/>
    <property type="match status" value="1"/>
</dbReference>
<reference evidence="3" key="1">
    <citation type="journal article" date="2014" name="Int. J. Syst. Evol. Microbiol.">
        <title>Complete genome of a new Firmicutes species belonging to the dominant human colonic microbiota ('Ruminococcus bicirculans') reveals two chromosomes and a selective capacity to utilize plant glucans.</title>
        <authorList>
            <consortium name="NISC Comparative Sequencing Program"/>
            <person name="Wegmann U."/>
            <person name="Louis P."/>
            <person name="Goesmann A."/>
            <person name="Henrissat B."/>
            <person name="Duncan S.H."/>
            <person name="Flint H.J."/>
        </authorList>
    </citation>
    <scope>NUCLEOTIDE SEQUENCE</scope>
    <source>
        <strain evidence="3">CECT 8869</strain>
    </source>
</reference>
<sequence>MRYIALLTLFLATSCSTAVDTKDLPNLNGYWEIKEVRFTDGTKKEYKVNSMVDYITLDSLNGFRKKVQPKFDGSFVTSNDAEAFKILIQNDSIFMEYNNDLTHWREALLSISQDFFSVRNEEGIIYHYQRFEPINITP</sequence>
<dbReference type="RefSeq" id="WP_304436957.1">
    <property type="nucleotide sequence ID" value="NZ_JAUKUC010000001.1"/>
</dbReference>
<protein>
    <recommendedName>
        <fullName evidence="2">Lipocalin-like domain-containing protein</fullName>
    </recommendedName>
</protein>
<evidence type="ECO:0000259" key="2">
    <source>
        <dbReference type="Pfam" id="PF13648"/>
    </source>
</evidence>
<keyword evidence="4" id="KW-1185">Reference proteome</keyword>
<feature type="signal peptide" evidence="1">
    <location>
        <begin position="1"/>
        <end position="18"/>
    </location>
</feature>
<dbReference type="EMBL" id="JAUKUC010000001">
    <property type="protein sequence ID" value="MDO1514235.1"/>
    <property type="molecule type" value="Genomic_DNA"/>
</dbReference>
<feature type="domain" description="Lipocalin-like" evidence="2">
    <location>
        <begin position="27"/>
        <end position="102"/>
    </location>
</feature>
<evidence type="ECO:0000256" key="1">
    <source>
        <dbReference type="SAM" id="SignalP"/>
    </source>
</evidence>
<evidence type="ECO:0000313" key="3">
    <source>
        <dbReference type="EMBL" id="MDO1514235.1"/>
    </source>
</evidence>
<organism evidence="3 4">
    <name type="scientific">Maribacter confluentis</name>
    <dbReference type="NCBI Taxonomy" id="1656093"/>
    <lineage>
        <taxon>Bacteria</taxon>
        <taxon>Pseudomonadati</taxon>
        <taxon>Bacteroidota</taxon>
        <taxon>Flavobacteriia</taxon>
        <taxon>Flavobacteriales</taxon>
        <taxon>Flavobacteriaceae</taxon>
        <taxon>Maribacter</taxon>
    </lineage>
</organism>
<feature type="chain" id="PRO_5046744669" description="Lipocalin-like domain-containing protein" evidence="1">
    <location>
        <begin position="19"/>
        <end position="138"/>
    </location>
</feature>
<dbReference type="Pfam" id="PF13648">
    <property type="entry name" value="Lipocalin_4"/>
    <property type="match status" value="1"/>
</dbReference>
<name>A0ABT8RTI6_9FLAO</name>